<dbReference type="Gene3D" id="3.30.540.10">
    <property type="entry name" value="Fructose-1,6-Bisphosphatase, subunit A, domain 1"/>
    <property type="match status" value="1"/>
</dbReference>
<keyword evidence="6 9" id="KW-0378">Hydrolase</keyword>
<evidence type="ECO:0000256" key="10">
    <source>
        <dbReference type="PIRSR" id="PIRSR600760-2"/>
    </source>
</evidence>
<dbReference type="Pfam" id="PF00459">
    <property type="entry name" value="Inositol_P"/>
    <property type="match status" value="1"/>
</dbReference>
<feature type="binding site" evidence="9">
    <location>
        <position position="85"/>
    </location>
    <ligand>
        <name>Mg(2+)</name>
        <dbReference type="ChEBI" id="CHEBI:18420"/>
        <label>1</label>
    </ligand>
</feature>
<dbReference type="PRINTS" id="PR00377">
    <property type="entry name" value="IMPHPHTASES"/>
</dbReference>
<comment type="catalytic activity">
    <reaction evidence="1 9">
        <text>adenosine 3',5'-bisphosphate + H2O = AMP + phosphate</text>
        <dbReference type="Rhea" id="RHEA:10040"/>
        <dbReference type="ChEBI" id="CHEBI:15377"/>
        <dbReference type="ChEBI" id="CHEBI:43474"/>
        <dbReference type="ChEBI" id="CHEBI:58343"/>
        <dbReference type="ChEBI" id="CHEBI:456215"/>
        <dbReference type="EC" id="3.1.3.7"/>
    </reaction>
</comment>
<dbReference type="GO" id="GO:0005886">
    <property type="term" value="C:plasma membrane"/>
    <property type="evidence" value="ECO:0007669"/>
    <property type="project" value="UniProtKB-SubCell"/>
</dbReference>
<dbReference type="Gene3D" id="3.40.190.80">
    <property type="match status" value="1"/>
</dbReference>
<keyword evidence="12" id="KW-1185">Reference proteome</keyword>
<keyword evidence="5 9" id="KW-0479">Metal-binding</keyword>
<evidence type="ECO:0000256" key="4">
    <source>
        <dbReference type="ARBA" id="ARBA00022519"/>
    </source>
</evidence>
<comment type="subcellular location">
    <subcellularLocation>
        <location evidence="9">Cell inner membrane</location>
        <topology evidence="9">Peripheral membrane protein</topology>
        <orientation evidence="9">Cytoplasmic side</orientation>
    </subcellularLocation>
</comment>
<dbReference type="EMBL" id="CP031124">
    <property type="protein sequence ID" value="AXF85081.1"/>
    <property type="molecule type" value="Genomic_DNA"/>
</dbReference>
<dbReference type="GO" id="GO:0008441">
    <property type="term" value="F:3'(2'),5'-bisphosphate nucleotidase activity"/>
    <property type="evidence" value="ECO:0007669"/>
    <property type="project" value="UniProtKB-UniRule"/>
</dbReference>
<dbReference type="PROSITE" id="PS00630">
    <property type="entry name" value="IMP_2"/>
    <property type="match status" value="1"/>
</dbReference>
<evidence type="ECO:0000256" key="9">
    <source>
        <dbReference type="HAMAP-Rule" id="MF_02095"/>
    </source>
</evidence>
<keyword evidence="7 9" id="KW-0460">Magnesium</keyword>
<feature type="binding site" evidence="9">
    <location>
        <position position="87"/>
    </location>
    <ligand>
        <name>Mg(2+)</name>
        <dbReference type="ChEBI" id="CHEBI:18420"/>
        <label>1</label>
    </ligand>
</feature>
<feature type="binding site" evidence="9">
    <location>
        <position position="212"/>
    </location>
    <ligand>
        <name>substrate</name>
    </ligand>
</feature>
<evidence type="ECO:0000256" key="7">
    <source>
        <dbReference type="ARBA" id="ARBA00022842"/>
    </source>
</evidence>
<evidence type="ECO:0000256" key="3">
    <source>
        <dbReference type="ARBA" id="ARBA00022475"/>
    </source>
</evidence>
<evidence type="ECO:0000256" key="2">
    <source>
        <dbReference type="ARBA" id="ARBA00005289"/>
    </source>
</evidence>
<dbReference type="EC" id="3.1.3.7" evidence="9"/>
<comment type="function">
    <text evidence="9">Converts adenosine-3',5'-bisphosphate (PAP) to AMP.</text>
</comment>
<keyword evidence="8 9" id="KW-0472">Membrane</keyword>
<sequence length="253" mass="27754">MNITKEQLDTLCSIALDAGREIMAVYAQDFSVSHKEDASPLTEADLRADAVIRQGLEQHFPNVFILSEESVSDQQHTAEHFFLVDPLDGTKEFLKRNGEFTVNIALIENGISIAGVVYAPALDELFHAARGLGAWVIKSGLRTTLQVQPIDGKTPLRVVGSRSHGADKLEAWLVKLNKAYTFTPFGSSLKFCRIADGQADVYPRFGPTSQWDTAAAQCVLETAGGNVWDLNGQNLRYGLEYNILNPEFIASAP</sequence>
<evidence type="ECO:0000256" key="5">
    <source>
        <dbReference type="ARBA" id="ARBA00022723"/>
    </source>
</evidence>
<dbReference type="CDD" id="cd01638">
    <property type="entry name" value="CysQ"/>
    <property type="match status" value="1"/>
</dbReference>
<dbReference type="GO" id="GO:0046854">
    <property type="term" value="P:phosphatidylinositol phosphate biosynthetic process"/>
    <property type="evidence" value="ECO:0007669"/>
    <property type="project" value="InterPro"/>
</dbReference>
<dbReference type="PANTHER" id="PTHR43028:SF5">
    <property type="entry name" value="3'(2'),5'-BISPHOSPHATE NUCLEOTIDASE 1"/>
    <property type="match status" value="1"/>
</dbReference>
<evidence type="ECO:0000313" key="12">
    <source>
        <dbReference type="Proteomes" id="UP000252182"/>
    </source>
</evidence>
<feature type="binding site" evidence="9">
    <location>
        <position position="68"/>
    </location>
    <ligand>
        <name>substrate</name>
    </ligand>
</feature>
<name>A0A345D9P3_9BURK</name>
<dbReference type="GO" id="GO:0000103">
    <property type="term" value="P:sulfate assimilation"/>
    <property type="evidence" value="ECO:0007669"/>
    <property type="project" value="TreeGrafter"/>
</dbReference>
<dbReference type="SUPFAM" id="SSF56655">
    <property type="entry name" value="Carbohydrate phosphatase"/>
    <property type="match status" value="1"/>
</dbReference>
<dbReference type="GO" id="GO:0000287">
    <property type="term" value="F:magnesium ion binding"/>
    <property type="evidence" value="ECO:0007669"/>
    <property type="project" value="UniProtKB-UniRule"/>
</dbReference>
<feature type="binding site" evidence="10">
    <location>
        <position position="68"/>
    </location>
    <ligand>
        <name>Mg(2+)</name>
        <dbReference type="ChEBI" id="CHEBI:18420"/>
        <label>1</label>
        <note>catalytic</note>
    </ligand>
</feature>
<dbReference type="InterPro" id="IPR000760">
    <property type="entry name" value="Inositol_monophosphatase-like"/>
</dbReference>
<feature type="binding site" evidence="9">
    <location>
        <begin position="87"/>
        <end position="90"/>
    </location>
    <ligand>
        <name>substrate</name>
    </ligand>
</feature>
<dbReference type="AlphaFoldDB" id="A0A345D9P3"/>
<dbReference type="KEGG" id="hyf:DTO96_100800"/>
<feature type="binding site" evidence="10">
    <location>
        <position position="87"/>
    </location>
    <ligand>
        <name>Mg(2+)</name>
        <dbReference type="ChEBI" id="CHEBI:18420"/>
        <label>1</label>
        <note>catalytic</note>
    </ligand>
</feature>
<dbReference type="NCBIfam" id="TIGR01331">
    <property type="entry name" value="bisphos_cysQ"/>
    <property type="match status" value="1"/>
</dbReference>
<dbReference type="InterPro" id="IPR020550">
    <property type="entry name" value="Inositol_monophosphatase_CS"/>
</dbReference>
<comment type="similarity">
    <text evidence="2 9">Belongs to the inositol monophosphatase superfamily. CysQ family.</text>
</comment>
<feature type="binding site" evidence="10">
    <location>
        <position position="85"/>
    </location>
    <ligand>
        <name>Mg(2+)</name>
        <dbReference type="ChEBI" id="CHEBI:18420"/>
        <label>1</label>
        <note>catalytic</note>
    </ligand>
</feature>
<feature type="binding site" evidence="9">
    <location>
        <position position="88"/>
    </location>
    <ligand>
        <name>Mg(2+)</name>
        <dbReference type="ChEBI" id="CHEBI:18420"/>
        <label>2</label>
    </ligand>
</feature>
<keyword evidence="3 9" id="KW-1003">Cell membrane</keyword>
<feature type="binding site" evidence="10">
    <location>
        <position position="212"/>
    </location>
    <ligand>
        <name>Mg(2+)</name>
        <dbReference type="ChEBI" id="CHEBI:18420"/>
        <label>1</label>
        <note>catalytic</note>
    </ligand>
</feature>
<dbReference type="HAMAP" id="MF_02095">
    <property type="entry name" value="CysQ"/>
    <property type="match status" value="1"/>
</dbReference>
<dbReference type="InterPro" id="IPR050725">
    <property type="entry name" value="CysQ/Inositol_MonoPase"/>
</dbReference>
<feature type="binding site" evidence="9">
    <location>
        <position position="68"/>
    </location>
    <ligand>
        <name>Mg(2+)</name>
        <dbReference type="ChEBI" id="CHEBI:18420"/>
        <label>1</label>
    </ligand>
</feature>
<dbReference type="OrthoDB" id="9785695at2"/>
<feature type="binding site" evidence="9">
    <location>
        <position position="212"/>
    </location>
    <ligand>
        <name>Mg(2+)</name>
        <dbReference type="ChEBI" id="CHEBI:18420"/>
        <label>2</label>
    </ligand>
</feature>
<dbReference type="PROSITE" id="PS00629">
    <property type="entry name" value="IMP_1"/>
    <property type="match status" value="1"/>
</dbReference>
<reference evidence="12" key="1">
    <citation type="submission" date="2018-07" db="EMBL/GenBank/DDBJ databases">
        <authorList>
            <person name="Kim H."/>
        </authorList>
    </citation>
    <scope>NUCLEOTIDE SEQUENCE [LARGE SCALE GENOMIC DNA]</scope>
    <source>
        <strain evidence="12">F02</strain>
    </source>
</reference>
<dbReference type="Proteomes" id="UP000252182">
    <property type="component" value="Chromosome"/>
</dbReference>
<organism evidence="11 12">
    <name type="scientific">Ephemeroptericola cinctiostellae</name>
    <dbReference type="NCBI Taxonomy" id="2268024"/>
    <lineage>
        <taxon>Bacteria</taxon>
        <taxon>Pseudomonadati</taxon>
        <taxon>Pseudomonadota</taxon>
        <taxon>Betaproteobacteria</taxon>
        <taxon>Burkholderiales</taxon>
        <taxon>Burkholderiaceae</taxon>
        <taxon>Ephemeroptericola</taxon>
    </lineage>
</organism>
<evidence type="ECO:0000313" key="11">
    <source>
        <dbReference type="EMBL" id="AXF85081.1"/>
    </source>
</evidence>
<evidence type="ECO:0000256" key="1">
    <source>
        <dbReference type="ARBA" id="ARBA00001625"/>
    </source>
</evidence>
<keyword evidence="4 9" id="KW-0997">Cell inner membrane</keyword>
<accession>A0A345D9P3</accession>
<gene>
    <name evidence="9 11" type="primary">cysQ</name>
    <name evidence="11" type="ORF">DTO96_100800</name>
</gene>
<protein>
    <recommendedName>
        <fullName evidence="9">3'(2'),5'-bisphosphate nucleotidase CysQ</fullName>
        <ecNumber evidence="9">3.1.3.7</ecNumber>
    </recommendedName>
    <alternativeName>
        <fullName evidence="9">3'(2'),5-bisphosphonucleoside 3'(2')-phosphohydrolase</fullName>
    </alternativeName>
    <alternativeName>
        <fullName evidence="9">3'-phosphoadenosine 5'-phosphate phosphatase</fullName>
        <shortName evidence="9">PAP phosphatase</shortName>
    </alternativeName>
</protein>
<dbReference type="GO" id="GO:0050427">
    <property type="term" value="P:3'-phosphoadenosine 5'-phosphosulfate metabolic process"/>
    <property type="evidence" value="ECO:0007669"/>
    <property type="project" value="TreeGrafter"/>
</dbReference>
<feature type="binding site" evidence="10">
    <location>
        <position position="88"/>
    </location>
    <ligand>
        <name>Mg(2+)</name>
        <dbReference type="ChEBI" id="CHEBI:18420"/>
        <label>1</label>
        <note>catalytic</note>
    </ligand>
</feature>
<evidence type="ECO:0000256" key="8">
    <source>
        <dbReference type="ARBA" id="ARBA00023136"/>
    </source>
</evidence>
<dbReference type="InterPro" id="IPR006240">
    <property type="entry name" value="CysQ"/>
</dbReference>
<dbReference type="InterPro" id="IPR020583">
    <property type="entry name" value="Inositol_monoP_metal-BS"/>
</dbReference>
<proteinExistence type="inferred from homology"/>
<comment type="cofactor">
    <cofactor evidence="9 10">
        <name>Mg(2+)</name>
        <dbReference type="ChEBI" id="CHEBI:18420"/>
    </cofactor>
</comment>
<dbReference type="PANTHER" id="PTHR43028">
    <property type="entry name" value="3'(2'),5'-BISPHOSPHATE NUCLEOTIDASE 1"/>
    <property type="match status" value="1"/>
</dbReference>
<evidence type="ECO:0000256" key="6">
    <source>
        <dbReference type="ARBA" id="ARBA00022801"/>
    </source>
</evidence>
<feature type="binding site" evidence="9">
    <location>
        <position position="85"/>
    </location>
    <ligand>
        <name>Mg(2+)</name>
        <dbReference type="ChEBI" id="CHEBI:18420"/>
        <label>2</label>
    </ligand>
</feature>
<dbReference type="RefSeq" id="WP_114562317.1">
    <property type="nucleotide sequence ID" value="NZ_CP031124.1"/>
</dbReference>